<gene>
    <name evidence="1" type="ORF">SAMN05216366_1288</name>
</gene>
<name>A0A1H0U3F1_SELRU</name>
<dbReference type="Proteomes" id="UP000182412">
    <property type="component" value="Unassembled WGS sequence"/>
</dbReference>
<organism evidence="1 2">
    <name type="scientific">Selenomonas ruminantium</name>
    <dbReference type="NCBI Taxonomy" id="971"/>
    <lineage>
        <taxon>Bacteria</taxon>
        <taxon>Bacillati</taxon>
        <taxon>Bacillota</taxon>
        <taxon>Negativicutes</taxon>
        <taxon>Selenomonadales</taxon>
        <taxon>Selenomonadaceae</taxon>
        <taxon>Selenomonas</taxon>
    </lineage>
</organism>
<sequence length="234" mass="27230">MNFIWDAALRAAEQGLKKEAMHYTPAEKGSPYYELAFDYLNRRGIGEDAVPVNALYRFSAIFQYLLHPDVRYLLEKDKEEFIQKAFDCIMHILCEIDLHHGITRQECYVRKLRQELLDGVFGKEAAAVVRDLDREGQLAVAEELLHTMKCGSSLQGFSHAFRRLFPKGILYQSRLTPNELYAYLDEPKLQAREAEWQLFCRLFLPLDFSVRVFWQVHFGIIGLDGTMKDKIALF</sequence>
<proteinExistence type="predicted"/>
<evidence type="ECO:0008006" key="3">
    <source>
        <dbReference type="Google" id="ProtNLM"/>
    </source>
</evidence>
<dbReference type="AlphaFoldDB" id="A0A1H0U3F1"/>
<evidence type="ECO:0000313" key="2">
    <source>
        <dbReference type="Proteomes" id="UP000182412"/>
    </source>
</evidence>
<evidence type="ECO:0000313" key="1">
    <source>
        <dbReference type="EMBL" id="SDP60356.1"/>
    </source>
</evidence>
<accession>A0A1H0U3F1</accession>
<dbReference type="EMBL" id="FNJQ01000028">
    <property type="protein sequence ID" value="SDP60356.1"/>
    <property type="molecule type" value="Genomic_DNA"/>
</dbReference>
<dbReference type="RefSeq" id="WP_014423969.1">
    <property type="nucleotide sequence ID" value="NZ_FNJQ01000028.1"/>
</dbReference>
<dbReference type="OMA" id="MNRREYH"/>
<dbReference type="OrthoDB" id="1664281at2"/>
<protein>
    <recommendedName>
        <fullName evidence="3">Iron-dependent peroxidase</fullName>
    </recommendedName>
</protein>
<reference evidence="1 2" key="1">
    <citation type="submission" date="2016-10" db="EMBL/GenBank/DDBJ databases">
        <authorList>
            <person name="de Groot N.N."/>
        </authorList>
    </citation>
    <scope>NUCLEOTIDE SEQUENCE [LARGE SCALE GENOMIC DNA]</scope>
    <source>
        <strain evidence="1 2">S137</strain>
    </source>
</reference>